<evidence type="ECO:0000256" key="3">
    <source>
        <dbReference type="ARBA" id="ARBA00022692"/>
    </source>
</evidence>
<dbReference type="InParanoid" id="A0A6J2WG05"/>
<evidence type="ECO:0000259" key="11">
    <source>
        <dbReference type="PROSITE" id="PS50262"/>
    </source>
</evidence>
<evidence type="ECO:0000256" key="4">
    <source>
        <dbReference type="ARBA" id="ARBA00022989"/>
    </source>
</evidence>
<evidence type="ECO:0000256" key="10">
    <source>
        <dbReference type="SAM" id="Phobius"/>
    </source>
</evidence>
<gene>
    <name evidence="13" type="primary">LOC115824876</name>
</gene>
<dbReference type="Proteomes" id="UP000504632">
    <property type="component" value="Chromosome 12"/>
</dbReference>
<dbReference type="PRINTS" id="PR01904">
    <property type="entry name" value="GPR40FAMILY"/>
</dbReference>
<dbReference type="GO" id="GO:0007204">
    <property type="term" value="P:positive regulation of cytosolic calcium ion concentration"/>
    <property type="evidence" value="ECO:0007669"/>
    <property type="project" value="TreeGrafter"/>
</dbReference>
<evidence type="ECO:0000256" key="6">
    <source>
        <dbReference type="ARBA" id="ARBA00023136"/>
    </source>
</evidence>
<accession>A0A6J2WG05</accession>
<dbReference type="OrthoDB" id="5961208at2759"/>
<dbReference type="InterPro" id="IPR013312">
    <property type="entry name" value="GPR40-rel_orph"/>
</dbReference>
<dbReference type="GO" id="GO:0070542">
    <property type="term" value="P:response to fatty acid"/>
    <property type="evidence" value="ECO:0007669"/>
    <property type="project" value="TreeGrafter"/>
</dbReference>
<proteinExistence type="predicted"/>
<dbReference type="PANTHER" id="PTHR45822">
    <property type="entry name" value="FREE FATTY ACID RECEPTOR 2-RELATED"/>
    <property type="match status" value="1"/>
</dbReference>
<evidence type="ECO:0000313" key="13">
    <source>
        <dbReference type="RefSeq" id="XP_030644460.1"/>
    </source>
</evidence>
<dbReference type="InterPro" id="IPR000276">
    <property type="entry name" value="GPCR_Rhodpsn"/>
</dbReference>
<keyword evidence="7 13" id="KW-0675">Receptor</keyword>
<dbReference type="AlphaFoldDB" id="A0A6J2WG05"/>
<feature type="domain" description="G-protein coupled receptors family 1 profile" evidence="11">
    <location>
        <begin position="24"/>
        <end position="272"/>
    </location>
</feature>
<reference evidence="13" key="1">
    <citation type="submission" date="2025-08" db="UniProtKB">
        <authorList>
            <consortium name="RefSeq"/>
        </authorList>
    </citation>
    <scope>IDENTIFICATION</scope>
</reference>
<evidence type="ECO:0000256" key="5">
    <source>
        <dbReference type="ARBA" id="ARBA00023040"/>
    </source>
</evidence>
<comment type="subcellular location">
    <subcellularLocation>
        <location evidence="1">Cell membrane</location>
        <topology evidence="1">Multi-pass membrane protein</topology>
    </subcellularLocation>
</comment>
<dbReference type="PROSITE" id="PS50262">
    <property type="entry name" value="G_PROTEIN_RECEP_F1_2"/>
    <property type="match status" value="1"/>
</dbReference>
<dbReference type="SUPFAM" id="SSF81321">
    <property type="entry name" value="Family A G protein-coupled receptor-like"/>
    <property type="match status" value="1"/>
</dbReference>
<name>A0A6J2WG05_CHACN</name>
<feature type="compositionally biased region" description="Basic residues" evidence="9">
    <location>
        <begin position="301"/>
        <end position="311"/>
    </location>
</feature>
<feature type="region of interest" description="Disordered" evidence="9">
    <location>
        <begin position="294"/>
        <end position="318"/>
    </location>
</feature>
<evidence type="ECO:0000256" key="2">
    <source>
        <dbReference type="ARBA" id="ARBA00022475"/>
    </source>
</evidence>
<dbReference type="GO" id="GO:0032024">
    <property type="term" value="P:positive regulation of insulin secretion"/>
    <property type="evidence" value="ECO:0007669"/>
    <property type="project" value="TreeGrafter"/>
</dbReference>
<dbReference type="GO" id="GO:0005886">
    <property type="term" value="C:plasma membrane"/>
    <property type="evidence" value="ECO:0007669"/>
    <property type="project" value="UniProtKB-SubCell"/>
</dbReference>
<dbReference type="PRINTS" id="PR00237">
    <property type="entry name" value="GPCRRHODOPSN"/>
</dbReference>
<feature type="transmembrane region" description="Helical" evidence="10">
    <location>
        <begin position="45"/>
        <end position="62"/>
    </location>
</feature>
<keyword evidence="4 10" id="KW-1133">Transmembrane helix</keyword>
<protein>
    <submittedName>
        <fullName evidence="13">Free fatty acid receptor 2</fullName>
    </submittedName>
</protein>
<feature type="transmembrane region" description="Helical" evidence="10">
    <location>
        <begin position="82"/>
        <end position="104"/>
    </location>
</feature>
<dbReference type="Pfam" id="PF00001">
    <property type="entry name" value="7tm_1"/>
    <property type="match status" value="1"/>
</dbReference>
<keyword evidence="8" id="KW-0807">Transducer</keyword>
<sequence length="340" mass="37774">MSMIVFQCVFLIVYSLTFLLGLPANLLVLFIYARKAHKRGATPNVVYALNLCVANLALVAWMPVKTLETVRENWALPNELCLVYNFFLFASLYGSGLFLSAVAVGRYLSIAFPISYKLYRRTRISCLVSGGLWAIVLLHLGLGLAVEGGGHFVSVSVHHNTSECYENFTREQLDFLVPLRLEMALLLFLVPLIITAFCTLRCLALVGRSCLPAGGKRRVLAVALSTLAVFVVCYAPYNASHVVGFVLDENVSWRKEAMLSSSCNVFLEPIVMLMLSPYTTRDLVGRLCGRGREWPGSRSKATGRHRRHGKAVSRDPLATAKGVTSVIEKQIRETERRPKE</sequence>
<dbReference type="Gene3D" id="1.20.1070.10">
    <property type="entry name" value="Rhodopsin 7-helix transmembrane proteins"/>
    <property type="match status" value="1"/>
</dbReference>
<evidence type="ECO:0000256" key="9">
    <source>
        <dbReference type="SAM" id="MobiDB-lite"/>
    </source>
</evidence>
<evidence type="ECO:0000313" key="12">
    <source>
        <dbReference type="Proteomes" id="UP000504632"/>
    </source>
</evidence>
<dbReference type="InterPro" id="IPR017452">
    <property type="entry name" value="GPCR_Rhodpsn_7TM"/>
</dbReference>
<organism evidence="12 13">
    <name type="scientific">Chanos chanos</name>
    <name type="common">Milkfish</name>
    <name type="synonym">Mugil chanos</name>
    <dbReference type="NCBI Taxonomy" id="29144"/>
    <lineage>
        <taxon>Eukaryota</taxon>
        <taxon>Metazoa</taxon>
        <taxon>Chordata</taxon>
        <taxon>Craniata</taxon>
        <taxon>Vertebrata</taxon>
        <taxon>Euteleostomi</taxon>
        <taxon>Actinopterygii</taxon>
        <taxon>Neopterygii</taxon>
        <taxon>Teleostei</taxon>
        <taxon>Ostariophysi</taxon>
        <taxon>Gonorynchiformes</taxon>
        <taxon>Chanidae</taxon>
        <taxon>Chanos</taxon>
    </lineage>
</organism>
<evidence type="ECO:0000256" key="8">
    <source>
        <dbReference type="ARBA" id="ARBA00023224"/>
    </source>
</evidence>
<keyword evidence="5" id="KW-0297">G-protein coupled receptor</keyword>
<evidence type="ECO:0000256" key="7">
    <source>
        <dbReference type="ARBA" id="ARBA00023170"/>
    </source>
</evidence>
<keyword evidence="2" id="KW-1003">Cell membrane</keyword>
<evidence type="ECO:0000256" key="1">
    <source>
        <dbReference type="ARBA" id="ARBA00004651"/>
    </source>
</evidence>
<dbReference type="GO" id="GO:0045125">
    <property type="term" value="F:bioactive lipid receptor activity"/>
    <property type="evidence" value="ECO:0007669"/>
    <property type="project" value="TreeGrafter"/>
</dbReference>
<dbReference type="CDD" id="cd14983">
    <property type="entry name" value="7tmA_FFAR"/>
    <property type="match status" value="1"/>
</dbReference>
<keyword evidence="3 10" id="KW-0812">Transmembrane</keyword>
<dbReference type="GeneID" id="115824876"/>
<feature type="transmembrane region" description="Helical" evidence="10">
    <location>
        <begin position="12"/>
        <end position="33"/>
    </location>
</feature>
<keyword evidence="6 10" id="KW-0472">Membrane</keyword>
<feature type="transmembrane region" description="Helical" evidence="10">
    <location>
        <begin position="183"/>
        <end position="207"/>
    </location>
</feature>
<feature type="transmembrane region" description="Helical" evidence="10">
    <location>
        <begin position="219"/>
        <end position="237"/>
    </location>
</feature>
<dbReference type="PANTHER" id="PTHR45822:SF4">
    <property type="entry name" value="FREE FATTY ACID RECEPTOR 1"/>
    <property type="match status" value="1"/>
</dbReference>
<dbReference type="RefSeq" id="XP_030644460.1">
    <property type="nucleotide sequence ID" value="XM_030788600.1"/>
</dbReference>
<feature type="transmembrane region" description="Helical" evidence="10">
    <location>
        <begin position="124"/>
        <end position="146"/>
    </location>
</feature>
<keyword evidence="12" id="KW-1185">Reference proteome</keyword>